<keyword evidence="2" id="KW-0489">Methyltransferase</keyword>
<organism evidence="12 13">
    <name type="scientific">Riccia sorocarpa</name>
    <dbReference type="NCBI Taxonomy" id="122646"/>
    <lineage>
        <taxon>Eukaryota</taxon>
        <taxon>Viridiplantae</taxon>
        <taxon>Streptophyta</taxon>
        <taxon>Embryophyta</taxon>
        <taxon>Marchantiophyta</taxon>
        <taxon>Marchantiopsida</taxon>
        <taxon>Marchantiidae</taxon>
        <taxon>Marchantiales</taxon>
        <taxon>Ricciaceae</taxon>
        <taxon>Riccia</taxon>
    </lineage>
</organism>
<reference evidence="12 13" key="1">
    <citation type="submission" date="2024-09" db="EMBL/GenBank/DDBJ databases">
        <title>Chromosome-scale assembly of Riccia sorocarpa.</title>
        <authorList>
            <person name="Paukszto L."/>
        </authorList>
    </citation>
    <scope>NUCLEOTIDE SEQUENCE [LARGE SCALE GENOMIC DNA]</scope>
    <source>
        <strain evidence="12">LP-2024</strain>
        <tissue evidence="12">Aerial parts of the thallus</tissue>
    </source>
</reference>
<protein>
    <recommendedName>
        <fullName evidence="6">Alpha N-terminal protein methyltransferase 1</fullName>
        <ecNumber evidence="5">2.1.1.244</ecNumber>
    </recommendedName>
    <alternativeName>
        <fullName evidence="7">X-Pro-Lys N-terminal protein methyltransferase 1</fullName>
    </alternativeName>
</protein>
<proteinExistence type="inferred from homology"/>
<comment type="catalytic activity">
    <reaction evidence="9">
        <text>N-terminal L-prolyl-L-prolyl-L-lysyl-[protein] + 2 S-adenosyl-L-methionine = N-terminal N,N-dimethyl-L-prolyl-L-prolyl-L-lysyl-[protein] + 2 S-adenosyl-L-homocysteine + 2 H(+)</text>
        <dbReference type="Rhea" id="RHEA:54736"/>
        <dbReference type="Rhea" id="RHEA-COMP:13787"/>
        <dbReference type="Rhea" id="RHEA-COMP:13974"/>
        <dbReference type="ChEBI" id="CHEBI:15378"/>
        <dbReference type="ChEBI" id="CHEBI:57856"/>
        <dbReference type="ChEBI" id="CHEBI:59789"/>
        <dbReference type="ChEBI" id="CHEBI:138059"/>
        <dbReference type="ChEBI" id="CHEBI:138318"/>
        <dbReference type="EC" id="2.1.1.244"/>
    </reaction>
</comment>
<comment type="catalytic activity">
    <reaction evidence="10">
        <text>N-terminal L-alanyl-L-prolyl-L-lysyl-[protein] + 3 S-adenosyl-L-methionine = N-terminal N,N,N-trimethyl-L-alanyl-L-prolyl-L-lysyl-[protein] + 3 S-adenosyl-L-homocysteine + 3 H(+)</text>
        <dbReference type="Rhea" id="RHEA:54712"/>
        <dbReference type="Rhea" id="RHEA-COMP:13785"/>
        <dbReference type="Rhea" id="RHEA-COMP:13971"/>
        <dbReference type="ChEBI" id="CHEBI:15378"/>
        <dbReference type="ChEBI" id="CHEBI:57856"/>
        <dbReference type="ChEBI" id="CHEBI:59789"/>
        <dbReference type="ChEBI" id="CHEBI:138057"/>
        <dbReference type="ChEBI" id="CHEBI:138315"/>
        <dbReference type="EC" id="2.1.1.244"/>
    </reaction>
</comment>
<evidence type="ECO:0000256" key="2">
    <source>
        <dbReference type="ARBA" id="ARBA00022603"/>
    </source>
</evidence>
<evidence type="ECO:0000256" key="5">
    <source>
        <dbReference type="ARBA" id="ARBA00039112"/>
    </source>
</evidence>
<keyword evidence="3" id="KW-0808">Transferase</keyword>
<evidence type="ECO:0000256" key="6">
    <source>
        <dbReference type="ARBA" id="ARBA00039449"/>
    </source>
</evidence>
<evidence type="ECO:0000256" key="8">
    <source>
        <dbReference type="ARBA" id="ARBA00047306"/>
    </source>
</evidence>
<evidence type="ECO:0000256" key="10">
    <source>
        <dbReference type="ARBA" id="ARBA00048167"/>
    </source>
</evidence>
<evidence type="ECO:0000256" key="7">
    <source>
        <dbReference type="ARBA" id="ARBA00043129"/>
    </source>
</evidence>
<dbReference type="GO" id="GO:0032259">
    <property type="term" value="P:methylation"/>
    <property type="evidence" value="ECO:0007669"/>
    <property type="project" value="UniProtKB-KW"/>
</dbReference>
<sequence>MQEVLGVGLRTRWKIWGVFERTTGGVSCSIQALSSERNRAGSLTCSFQAFRDWKEQEVIFEGFERMDEGLDSEGNTLPTREVMWETYTGDEKSREEWYTKGVNYWSAVEASVDGVLGGYGSISGRDVTESNKFLTDCLKTLKPDSHESSMVALDCGAGVGRVTKNLLMHHFNEVDLVEPVQQLIEVAQQDLHLDFDSLGTRMRKVNFFNCPLQEYVPPAERYDVIWIQWCIGHLTDADVIEFFNRAKLGLKRGGFIVLKENVAKSGFVLDKEDFSVTRSDQYFRDLFQQGGLHVYQHRKQTGFPRELFEVHMYCLTTEVKKTTKLRKAKKVNRPGIIK</sequence>
<evidence type="ECO:0000256" key="9">
    <source>
        <dbReference type="ARBA" id="ARBA00047885"/>
    </source>
</evidence>
<dbReference type="Gene3D" id="3.40.50.150">
    <property type="entry name" value="Vaccinia Virus protein VP39"/>
    <property type="match status" value="1"/>
</dbReference>
<dbReference type="FunFam" id="3.40.50.150:FF:000025">
    <property type="entry name" value="N-terminal Xaa-Pro-Lys N-methyltransferase 1"/>
    <property type="match status" value="1"/>
</dbReference>
<keyword evidence="13" id="KW-1185">Reference proteome</keyword>
<dbReference type="Proteomes" id="UP001633002">
    <property type="component" value="Unassembled WGS sequence"/>
</dbReference>
<dbReference type="GO" id="GO:0071885">
    <property type="term" value="F:N-terminal protein N-methyltransferase activity"/>
    <property type="evidence" value="ECO:0007669"/>
    <property type="project" value="UniProtKB-EC"/>
</dbReference>
<dbReference type="InterPro" id="IPR008576">
    <property type="entry name" value="MeTrfase_NTM1"/>
</dbReference>
<comment type="similarity">
    <text evidence="1">Belongs to the methyltransferase superfamily. NTM1 family.</text>
</comment>
<dbReference type="PANTHER" id="PTHR12753:SF0">
    <property type="entry name" value="ALPHA N-TERMINAL PROTEIN METHYLTRANSFERASE 1"/>
    <property type="match status" value="1"/>
</dbReference>
<dbReference type="CDD" id="cd02440">
    <property type="entry name" value="AdoMet_MTases"/>
    <property type="match status" value="1"/>
</dbReference>
<accession>A0ABD3GJN8</accession>
<evidence type="ECO:0000256" key="1">
    <source>
        <dbReference type="ARBA" id="ARBA00009059"/>
    </source>
</evidence>
<dbReference type="PANTHER" id="PTHR12753">
    <property type="entry name" value="AD-003 - RELATED"/>
    <property type="match status" value="1"/>
</dbReference>
<evidence type="ECO:0000256" key="3">
    <source>
        <dbReference type="ARBA" id="ARBA00022679"/>
    </source>
</evidence>
<dbReference type="SUPFAM" id="SSF53335">
    <property type="entry name" value="S-adenosyl-L-methionine-dependent methyltransferases"/>
    <property type="match status" value="1"/>
</dbReference>
<comment type="function">
    <text evidence="11">Alpha-N-methyltransferase that methylates the N-terminus of target proteins containing the N-terminal motif [Ala/Pro/Ser]-Pro-Lys when the initiator Met is cleaved. Specifically catalyzes mono-, di- or tri-methylation of exposed alpha-amino group of Ala or Ser residue in the [Ala/Ser]-Pro-Lys motif and mono- or di-methylation of Pro in the Pro-Pro-Lys motif.</text>
</comment>
<dbReference type="EMBL" id="JBJQOH010000007">
    <property type="protein sequence ID" value="KAL3678367.1"/>
    <property type="molecule type" value="Genomic_DNA"/>
</dbReference>
<keyword evidence="4" id="KW-0949">S-adenosyl-L-methionine</keyword>
<dbReference type="InterPro" id="IPR029063">
    <property type="entry name" value="SAM-dependent_MTases_sf"/>
</dbReference>
<evidence type="ECO:0000256" key="11">
    <source>
        <dbReference type="ARBA" id="ARBA00060050"/>
    </source>
</evidence>
<dbReference type="Pfam" id="PF05891">
    <property type="entry name" value="Methyltransf_PK"/>
    <property type="match status" value="1"/>
</dbReference>
<comment type="catalytic activity">
    <reaction evidence="8">
        <text>N-terminal L-seryl-L-prolyl-L-lysyl-[protein] + 3 S-adenosyl-L-methionine = N-terminal N,N,N-trimethyl-L-seryl-L-prolyl-L-lysyl-[protein] + 3 S-adenosyl-L-homocysteine + 3 H(+)</text>
        <dbReference type="Rhea" id="RHEA:54724"/>
        <dbReference type="Rhea" id="RHEA-COMP:13789"/>
        <dbReference type="Rhea" id="RHEA-COMP:13973"/>
        <dbReference type="ChEBI" id="CHEBI:15378"/>
        <dbReference type="ChEBI" id="CHEBI:57856"/>
        <dbReference type="ChEBI" id="CHEBI:59789"/>
        <dbReference type="ChEBI" id="CHEBI:138061"/>
        <dbReference type="ChEBI" id="CHEBI:138317"/>
        <dbReference type="EC" id="2.1.1.244"/>
    </reaction>
</comment>
<evidence type="ECO:0000256" key="4">
    <source>
        <dbReference type="ARBA" id="ARBA00022691"/>
    </source>
</evidence>
<name>A0ABD3GJN8_9MARC</name>
<evidence type="ECO:0000313" key="12">
    <source>
        <dbReference type="EMBL" id="KAL3678367.1"/>
    </source>
</evidence>
<gene>
    <name evidence="12" type="ORF">R1sor_021323</name>
</gene>
<dbReference type="AlphaFoldDB" id="A0ABD3GJN8"/>
<evidence type="ECO:0000313" key="13">
    <source>
        <dbReference type="Proteomes" id="UP001633002"/>
    </source>
</evidence>
<dbReference type="EC" id="2.1.1.244" evidence="5"/>
<comment type="caution">
    <text evidence="12">The sequence shown here is derived from an EMBL/GenBank/DDBJ whole genome shotgun (WGS) entry which is preliminary data.</text>
</comment>